<reference evidence="4" key="1">
    <citation type="journal article" date="2020" name="mSystems">
        <title>Genome- and Community-Level Interaction Insights into Carbon Utilization and Element Cycling Functions of Hydrothermarchaeota in Hydrothermal Sediment.</title>
        <authorList>
            <person name="Zhou Z."/>
            <person name="Liu Y."/>
            <person name="Xu W."/>
            <person name="Pan J."/>
            <person name="Luo Z.H."/>
            <person name="Li M."/>
        </authorList>
    </citation>
    <scope>NUCLEOTIDE SEQUENCE [LARGE SCALE GENOMIC DNA]</scope>
    <source>
        <strain evidence="4">SpSt-897</strain>
    </source>
</reference>
<name>A0A7C3ZA30_9BACT</name>
<dbReference type="Gene3D" id="6.10.20.100">
    <property type="match status" value="1"/>
</dbReference>
<dbReference type="GO" id="GO:0051539">
    <property type="term" value="F:4 iron, 4 sulfur cluster binding"/>
    <property type="evidence" value="ECO:0007669"/>
    <property type="project" value="TreeGrafter"/>
</dbReference>
<organism evidence="4">
    <name type="scientific">Desulfobacca acetoxidans</name>
    <dbReference type="NCBI Taxonomy" id="60893"/>
    <lineage>
        <taxon>Bacteria</taxon>
        <taxon>Pseudomonadati</taxon>
        <taxon>Thermodesulfobacteriota</taxon>
        <taxon>Desulfobaccia</taxon>
        <taxon>Desulfobaccales</taxon>
        <taxon>Desulfobaccaceae</taxon>
        <taxon>Desulfobacca</taxon>
    </lineage>
</organism>
<comment type="caution">
    <text evidence="4">The sequence shown here is derived from an EMBL/GenBank/DDBJ whole genome shotgun (WGS) entry which is preliminary data.</text>
</comment>
<evidence type="ECO:0000256" key="2">
    <source>
        <dbReference type="ARBA" id="ARBA00022723"/>
    </source>
</evidence>
<dbReference type="NCBIfam" id="TIGR00075">
    <property type="entry name" value="hypD"/>
    <property type="match status" value="1"/>
</dbReference>
<dbReference type="Gene3D" id="3.40.50.11740">
    <property type="entry name" value="HypD, alpha/beta domain 2"/>
    <property type="match status" value="2"/>
</dbReference>
<accession>A0A7C3ZA30</accession>
<dbReference type="PANTHER" id="PTHR30149:SF0">
    <property type="entry name" value="HYDROGENASE MATURATION FACTOR HYPD"/>
    <property type="match status" value="1"/>
</dbReference>
<comment type="similarity">
    <text evidence="1">Belongs to the HypD family.</text>
</comment>
<keyword evidence="2" id="KW-0479">Metal-binding</keyword>
<evidence type="ECO:0000313" key="4">
    <source>
        <dbReference type="EMBL" id="HGF33172.1"/>
    </source>
</evidence>
<dbReference type="InterPro" id="IPR042243">
    <property type="entry name" value="HypD_1"/>
</dbReference>
<dbReference type="PIRSF" id="PIRSF005622">
    <property type="entry name" value="Hydrgn_mat_hypD"/>
    <property type="match status" value="1"/>
</dbReference>
<sequence>MKYSEEYRDRELVHKLSLKIRELSSGPATLMEVCGTHTMAVARFGLKSLLPPEIRLVSGPGCPVCVTAQEDIDAFLALGSLPRAILATFGDMMRVPGSVTSLEKHRAQEVQVQVVYAPLDAVVLARNNPHRQVIFFGVGFETTMPATALALKVAASEGLNNFSVFSVHKTMPAALQTLLGRGVVKVDGLLLPGHVTTIIGPEAYGFIPRKFRIPCAVTGFEPVDILWGIWSIMRQIKEDSPAVDNVYTRAVKAPANSKAQALLDEVFMPEDAAWRGLGVIPGSGAALQEEYARFDARRRFAEILARVPPAKPTACRCGEVLRGTLAPRNCPQFDRTCTPSRPLGPCMVSHEGACAAAHKYERG</sequence>
<dbReference type="AlphaFoldDB" id="A0A7C3ZA30"/>
<dbReference type="InterPro" id="IPR042244">
    <property type="entry name" value="HypD_2_sf"/>
</dbReference>
<dbReference type="PANTHER" id="PTHR30149">
    <property type="entry name" value="HYDROGENASE PROTEIN ASSEMBLY PROTEIN HYPD"/>
    <property type="match status" value="1"/>
</dbReference>
<proteinExistence type="inferred from homology"/>
<evidence type="ECO:0000256" key="1">
    <source>
        <dbReference type="ARBA" id="ARBA00007888"/>
    </source>
</evidence>
<dbReference type="EMBL" id="DTMF01000055">
    <property type="protein sequence ID" value="HGF33172.1"/>
    <property type="molecule type" value="Genomic_DNA"/>
</dbReference>
<keyword evidence="3" id="KW-0408">Iron</keyword>
<dbReference type="GO" id="GO:0070025">
    <property type="term" value="F:carbon monoxide binding"/>
    <property type="evidence" value="ECO:0007669"/>
    <property type="project" value="TreeGrafter"/>
</dbReference>
<dbReference type="GO" id="GO:0005506">
    <property type="term" value="F:iron ion binding"/>
    <property type="evidence" value="ECO:0007669"/>
    <property type="project" value="TreeGrafter"/>
</dbReference>
<gene>
    <name evidence="4" type="primary">hypD</name>
    <name evidence="4" type="ORF">ENW96_02140</name>
</gene>
<dbReference type="GO" id="GO:0051604">
    <property type="term" value="P:protein maturation"/>
    <property type="evidence" value="ECO:0007669"/>
    <property type="project" value="TreeGrafter"/>
</dbReference>
<dbReference type="Pfam" id="PF01924">
    <property type="entry name" value="HypD"/>
    <property type="match status" value="1"/>
</dbReference>
<dbReference type="InterPro" id="IPR002780">
    <property type="entry name" value="Hyd_form_HypD"/>
</dbReference>
<evidence type="ECO:0000256" key="3">
    <source>
        <dbReference type="ARBA" id="ARBA00023004"/>
    </source>
</evidence>
<protein>
    <submittedName>
        <fullName evidence="4">Hydrogenase formation protein HypD</fullName>
    </submittedName>
</protein>